<organism evidence="8">
    <name type="scientific">Xenopus tropicalis</name>
    <name type="common">Western clawed frog</name>
    <name type="synonym">Silurana tropicalis</name>
    <dbReference type="NCBI Taxonomy" id="8364"/>
    <lineage>
        <taxon>Eukaryota</taxon>
        <taxon>Metazoa</taxon>
        <taxon>Chordata</taxon>
        <taxon>Craniata</taxon>
        <taxon>Vertebrata</taxon>
        <taxon>Euteleostomi</taxon>
        <taxon>Amphibia</taxon>
        <taxon>Batrachia</taxon>
        <taxon>Anura</taxon>
        <taxon>Pipoidea</taxon>
        <taxon>Pipidae</taxon>
        <taxon>Xenopodinae</taxon>
        <taxon>Xenopus</taxon>
        <taxon>Silurana</taxon>
    </lineage>
</organism>
<feature type="compositionally biased region" description="Polar residues" evidence="6">
    <location>
        <begin position="1480"/>
        <end position="1490"/>
    </location>
</feature>
<feature type="compositionally biased region" description="Basic and acidic residues" evidence="6">
    <location>
        <begin position="724"/>
        <end position="746"/>
    </location>
</feature>
<evidence type="ECO:0000256" key="6">
    <source>
        <dbReference type="SAM" id="MobiDB-lite"/>
    </source>
</evidence>
<feature type="region of interest" description="Disordered" evidence="6">
    <location>
        <begin position="297"/>
        <end position="398"/>
    </location>
</feature>
<dbReference type="InterPro" id="IPR027417">
    <property type="entry name" value="P-loop_NTPase"/>
</dbReference>
<dbReference type="Ensembl" id="ENSXETT00000083626">
    <property type="protein sequence ID" value="ENSXETP00000076364"/>
    <property type="gene ID" value="ENSXETG00000038546"/>
</dbReference>
<dbReference type="GeneTree" id="ENSGT00940000157508"/>
<dbReference type="GO" id="GO:0003777">
    <property type="term" value="F:microtubule motor activity"/>
    <property type="evidence" value="ECO:0007669"/>
    <property type="project" value="InterPro"/>
</dbReference>
<dbReference type="SUPFAM" id="SSF52540">
    <property type="entry name" value="P-loop containing nucleoside triphosphate hydrolases"/>
    <property type="match status" value="1"/>
</dbReference>
<feature type="compositionally biased region" description="Polar residues" evidence="6">
    <location>
        <begin position="362"/>
        <end position="372"/>
    </location>
</feature>
<feature type="domain" description="Kinesin motor" evidence="7">
    <location>
        <begin position="1"/>
        <end position="291"/>
    </location>
</feature>
<evidence type="ECO:0000256" key="3">
    <source>
        <dbReference type="ARBA" id="ARBA00022840"/>
    </source>
</evidence>
<comment type="caution">
    <text evidence="5">Lacks conserved residue(s) required for the propagation of feature annotation.</text>
</comment>
<reference evidence="8" key="2">
    <citation type="submission" date="2020-05" db="UniProtKB">
        <authorList>
            <consortium name="Ensembl"/>
        </authorList>
    </citation>
    <scope>IDENTIFICATION</scope>
</reference>
<comment type="similarity">
    <text evidence="5">Belongs to the TRAFAC class myosin-kinesin ATPase superfamily. Kinesin family.</text>
</comment>
<dbReference type="GO" id="GO:0005856">
    <property type="term" value="C:cytoskeleton"/>
    <property type="evidence" value="ECO:0007669"/>
    <property type="project" value="UniProtKB-SubCell"/>
</dbReference>
<dbReference type="PROSITE" id="PS50067">
    <property type="entry name" value="KINESIN_MOTOR_2"/>
    <property type="match status" value="1"/>
</dbReference>
<dbReference type="SMART" id="SM00129">
    <property type="entry name" value="KISc"/>
    <property type="match status" value="1"/>
</dbReference>
<dbReference type="Pfam" id="PF00225">
    <property type="entry name" value="Kinesin"/>
    <property type="match status" value="1"/>
</dbReference>
<dbReference type="Bgee" id="ENSXETG00000038546">
    <property type="expression patterns" value="Expressed in testis and 16 other cell types or tissues"/>
</dbReference>
<dbReference type="PANTHER" id="PTHR24115">
    <property type="entry name" value="KINESIN-RELATED"/>
    <property type="match status" value="1"/>
</dbReference>
<dbReference type="Gene3D" id="3.40.850.10">
    <property type="entry name" value="Kinesin motor domain"/>
    <property type="match status" value="1"/>
</dbReference>
<dbReference type="PANTHER" id="PTHR24115:SF1017">
    <property type="entry name" value="KINESIN-LIKE PROTEIN KIF13A"/>
    <property type="match status" value="1"/>
</dbReference>
<feature type="compositionally biased region" description="Polar residues" evidence="6">
    <location>
        <begin position="379"/>
        <end position="396"/>
    </location>
</feature>
<name>A0A6I8QVT3_XENTR</name>
<dbReference type="InterPro" id="IPR001752">
    <property type="entry name" value="Kinesin_motor_dom"/>
</dbReference>
<keyword evidence="3" id="KW-0067">ATP-binding</keyword>
<evidence type="ECO:0000256" key="2">
    <source>
        <dbReference type="ARBA" id="ARBA00022741"/>
    </source>
</evidence>
<evidence type="ECO:0000256" key="5">
    <source>
        <dbReference type="PROSITE-ProRule" id="PRU00283"/>
    </source>
</evidence>
<keyword evidence="2" id="KW-0547">Nucleotide-binding</keyword>
<keyword evidence="4" id="KW-0963">Cytoplasm</keyword>
<feature type="region of interest" description="Disordered" evidence="6">
    <location>
        <begin position="724"/>
        <end position="756"/>
    </location>
</feature>
<feature type="compositionally biased region" description="Basic and acidic residues" evidence="6">
    <location>
        <begin position="1493"/>
        <end position="1504"/>
    </location>
</feature>
<feature type="region of interest" description="Disordered" evidence="6">
    <location>
        <begin position="922"/>
        <end position="968"/>
    </location>
</feature>
<comment type="subcellular location">
    <subcellularLocation>
        <location evidence="1">Cytoplasm</location>
        <location evidence="1">Cytoskeleton</location>
    </subcellularLocation>
</comment>
<keyword evidence="4" id="KW-0206">Cytoskeleton</keyword>
<protein>
    <submittedName>
        <fullName evidence="8">Uncharacterized LOC108648901</fullName>
    </submittedName>
</protein>
<evidence type="ECO:0000259" key="7">
    <source>
        <dbReference type="PROSITE" id="PS50067"/>
    </source>
</evidence>
<accession>A0A6I8QVT3</accession>
<evidence type="ECO:0000256" key="4">
    <source>
        <dbReference type="ARBA" id="ARBA00023212"/>
    </source>
</evidence>
<feature type="region of interest" description="Disordered" evidence="6">
    <location>
        <begin position="1447"/>
        <end position="1504"/>
    </location>
</feature>
<dbReference type="InterPro" id="IPR036961">
    <property type="entry name" value="Kinesin_motor_dom_sf"/>
</dbReference>
<dbReference type="GO" id="GO:0007018">
    <property type="term" value="P:microtubule-based movement"/>
    <property type="evidence" value="ECO:0007669"/>
    <property type="project" value="InterPro"/>
</dbReference>
<feature type="compositionally biased region" description="Low complexity" evidence="6">
    <location>
        <begin position="1451"/>
        <end position="1460"/>
    </location>
</feature>
<gene>
    <name evidence="8" type="primary">LOC108648901</name>
</gene>
<proteinExistence type="inferred from homology"/>
<dbReference type="GO" id="GO:0005524">
    <property type="term" value="F:ATP binding"/>
    <property type="evidence" value="ECO:0007669"/>
    <property type="project" value="UniProtKB-KW"/>
</dbReference>
<evidence type="ECO:0000256" key="1">
    <source>
        <dbReference type="ARBA" id="ARBA00004245"/>
    </source>
</evidence>
<dbReference type="InterPro" id="IPR027640">
    <property type="entry name" value="Kinesin-like_fam"/>
</dbReference>
<evidence type="ECO:0000313" key="8">
    <source>
        <dbReference type="Ensembl" id="ENSXETP00000076364"/>
    </source>
</evidence>
<dbReference type="PRINTS" id="PR00380">
    <property type="entry name" value="KINESINHEAVY"/>
</dbReference>
<dbReference type="GO" id="GO:0008017">
    <property type="term" value="F:microtubule binding"/>
    <property type="evidence" value="ECO:0007669"/>
    <property type="project" value="InterPro"/>
</dbReference>
<dbReference type="InParanoid" id="A0A6I8QVT3"/>
<sequence>MEVGGGPSSANQAEPTQVSVCFIDEKLSPEETFQNLLMEIWQNASQGYNSCIVAFGQTGSGKPFSLLEIQEQPSLLSFFCSGLFSGEHYGLKVLRVSVSFVELYNEEMRDLLAPNGVQRSVKVCTYDPSGPYAKGLSHHSVSIYEEIKQMLTAGNKCRTGTTSANPTIAGQASQPWAVFTLTITYTNGSGASSELCSKISFVDLEGCERTSVAGHGHSSIEDPKMDINPSKPPRAITYNCVDRRDTLLSWLLNQFLGGNTKTTIVAMTDPHADKYQDTLTSLSAALGDKCIVTQVLRPDDSGHTDTVGQQDELRKQTESLSLAEYNKELTSSKTSEPEESGDPANGASLIPNQSLVIHRGTNENPELGNNTGELAPQDTAVTSSGSDPPNQGTTGNHVVDSAVGYTEAPEDKVIVIFWYKPPDSKFLEAKVKERWSFPIKGMSYIPLYCTTEDEWKSKARTATYIILYHSMESEKYIAEGESCLIFCMETHSPSNIMVIVTKLEDSLSVKQMRGNWDQSPYKACSLLLCTKQEGNMFRSTNEECRNIKGEKKAAVPELDCVQPTGTRPHRIGIFSRSAESDFQWLLTEFRDLGHEVQPYYISNNGRRQFWEDVSQCTVGFLYHTMRRGRLNITDVTDSLYDEELQYMAKELGKENVFVVADDLGDSGEAEKSRILEQQRRIGEYACELVLISQADKGNHDLLRGKLESIKQRIKKATKRKIYSDDNKIKKKKSDPEPEHQQHKAMKDWSSAPQGTRKLEPEKKLQTMIFRKPHKIGIFSRSAESDYDWLQRSLKTEFSDLVADVGLYYISNNGRRQFWDNVSQCTFGILYHTMRRGRLNITDVTDSLYDEELQYMAGVLGKKNVIVVADDLEDSSTAQRSRILEQQRSIGEYACELVLISQADKGNHDLLRGKLESIKQRIKKATKRKIPSDGNKIKKKKSDPEPLHQQHKAMQAQSSAPQGTRKLEPEKKLQRMIFRKPHKIGIFSRSAESDYDWLQRSLYSEFRDLVTEVRHYYISNYGRRQFQDNVSQCTFGILYHTMRRGRLNITDVTDGLYDEELKYMAGVLGKENVIVVADVLGDSSPAERGRILEQQRSIGEYACDLVLLTQADKGGQGRLREKLEGVRSALYITGLYVHFSESEDEDDQINRMQKEITCLLKQLPETVEKKLKGLMEGLDCTTSDPLKNYFRQAKGRTVNLIKFLNGSYLKQNDLWEMKLENKKDGLKKFIRKRHKIGIFSRSAESDYDWLQRSLKTEFSDLVAKVTPCYISNNGRRQFWEDVSQCTFGILYHTMRRGRLNITDVTDSLYDEELRYMANVLGRKNVIVVADDLEDSGEAQKDRILVQQRSIGEYACDLVLLTQADKGDNVRLEGKLESIRSALQVTSLYVQSTEREDEDNQRTANLASKVSFAITCLKQARSIGTETLKDLSTGVGQIVQKTGANVNNRELAPCTTDDTTPCPTGPPQQQRRYEKAAGSGTQGQRRLSVQQQKSHKQDGNEKKSSWKERLWNSLGGLGSEIVQQTKEKHTVGIFSRSAEDDYRWLCRFIKSEFSGHVEEVRPCHISNSGRSQFWEEVSRCSVGILYHTKNRGRINVTDVPGSLYDEELQYLANQLGKDRVLVVVDDLEDSGPEEKQGILGSQGSIGKWASDLILISTNEKKHINSTNSMFKLRNKFNRITQI</sequence>
<reference evidence="8" key="1">
    <citation type="journal article" date="2010" name="Science">
        <title>The genome of the Western clawed frog Xenopus tropicalis.</title>
        <authorList>
            <person name="Hellsten U."/>
            <person name="Harland R.M."/>
            <person name="Gilchrist M.J."/>
            <person name="Hendrix D."/>
            <person name="Jurka J."/>
            <person name="Kapitonov V."/>
            <person name="Ovcharenko I."/>
            <person name="Putnam N.H."/>
            <person name="Shu S."/>
            <person name="Taher L."/>
            <person name="Blitz I.L."/>
            <person name="Blumberg B."/>
            <person name="Dichmann D.S."/>
            <person name="Dubchak I."/>
            <person name="Amaya E."/>
            <person name="Detter J.C."/>
            <person name="Fletcher R."/>
            <person name="Gerhard D.S."/>
            <person name="Goodstein D."/>
            <person name="Graves T."/>
            <person name="Grigoriev I.V."/>
            <person name="Grimwood J."/>
            <person name="Kawashima T."/>
            <person name="Lindquist E."/>
            <person name="Lucas S.M."/>
            <person name="Mead P.E."/>
            <person name="Mitros T."/>
            <person name="Ogino H."/>
            <person name="Ohta Y."/>
            <person name="Poliakov A.V."/>
            <person name="Pollet N."/>
            <person name="Robert J."/>
            <person name="Salamov A."/>
            <person name="Sater A.K."/>
            <person name="Schmutz J."/>
            <person name="Terry A."/>
            <person name="Vize P.D."/>
            <person name="Warren W.C."/>
            <person name="Wells D."/>
            <person name="Wills A."/>
            <person name="Wilson R.K."/>
            <person name="Zimmerman L.B."/>
            <person name="Zorn A.M."/>
            <person name="Grainger R."/>
            <person name="Grammer T."/>
            <person name="Khokha M.K."/>
            <person name="Richardson P.M."/>
            <person name="Rokhsar D.S."/>
        </authorList>
    </citation>
    <scope>NUCLEOTIDE SEQUENCE [LARGE SCALE GENOMIC DNA]</scope>
    <source>
        <strain evidence="8">Nigerian</strain>
    </source>
</reference>